<reference evidence="2 3" key="1">
    <citation type="submission" date="2018-11" db="EMBL/GenBank/DDBJ databases">
        <authorList>
            <consortium name="Pathogen Informatics"/>
        </authorList>
    </citation>
    <scope>NUCLEOTIDE SEQUENCE [LARGE SCALE GENOMIC DNA]</scope>
</reference>
<dbReference type="AlphaFoldDB" id="A0A3P6QCU6"/>
<evidence type="ECO:0000313" key="3">
    <source>
        <dbReference type="Proteomes" id="UP000271889"/>
    </source>
</evidence>
<dbReference type="SUPFAM" id="SSF56672">
    <property type="entry name" value="DNA/RNA polymerases"/>
    <property type="match status" value="1"/>
</dbReference>
<name>A0A3P6QCU6_CYLGO</name>
<sequence length="754" mass="86831">MKEVEPKLPGEQLALKKGIWGCTHAHILDQTIVRHAKKSKKELHMLWVDMTKAYDSISHQALLWCLRQWQLSPSIVNLLEKLIKCQKVRYFGKVANQQVSSKPLSVRNGLMQGDSLSPLLFVMVIAPVSYWIRNNIHPYEARTAPNTQSMRNDRLRLSHIFYMDDLKVYANCWEQLLKAKQGIEKVAAELGLAMNAAKCAIKSMNHLNRWMETAEEPHNVESSTDQSLRDEHRSPMHLPQEIGQIPVLGATGHYKYLGIEQNALADVHDLWQRTETAALETAREILASKLTIGEKIIGINTRVMPKIRYATSCIIFGKGKYLSMKKRAREFDLKMRQIMVETRLRFQYSCVARLYVRKELGGFGIKTAEEEVEHATTYAWCYLVTSPELSFSYRFAESLTKSDKRSLDSDFRSVLQANDLESRVGPTGEAHISVDGTEYRQARVAARAITRLIRNRWEKLYESEWRSKITASRVITPLNRTNADDEIAIRDSFLWLTTGTIVARTARNIVATQEAALLTRASPALSQSQQTVREQCIRELSLAKACRFGCERDETAEHVVAECDHWRSNLMIERHDAVARVVLKALKRKYSLEKKYQDDNNDIDVIDENNIVIYWNMPIITRDNIRHNKPDLVVWQKHRRKIWIIEFAVSWYVRIAEVEKIKLYKYGVNGTLPQDVHSEQYFQGLNLKDALRKERNCEVQVIPLVIGTCGECSPKLRKNIDLLELKEDTDQIITRMAKMAILGTDKIIRCHLST</sequence>
<accession>A0A3P6QCU6</accession>
<evidence type="ECO:0000259" key="1">
    <source>
        <dbReference type="PROSITE" id="PS50878"/>
    </source>
</evidence>
<dbReference type="Pfam" id="PF00078">
    <property type="entry name" value="RVT_1"/>
    <property type="match status" value="1"/>
</dbReference>
<gene>
    <name evidence="2" type="ORF">CGOC_LOCUS1503</name>
</gene>
<protein>
    <recommendedName>
        <fullName evidence="1">Reverse transcriptase domain-containing protein</fullName>
    </recommendedName>
</protein>
<dbReference type="PROSITE" id="PS50878">
    <property type="entry name" value="RT_POL"/>
    <property type="match status" value="1"/>
</dbReference>
<dbReference type="OrthoDB" id="5798715at2759"/>
<dbReference type="PANTHER" id="PTHR35450:SF2">
    <property type="entry name" value="REVERSE TRANSCRIPTASE DOMAIN-CONTAINING PROTEIN"/>
    <property type="match status" value="1"/>
</dbReference>
<dbReference type="InterPro" id="IPR043502">
    <property type="entry name" value="DNA/RNA_pol_sf"/>
</dbReference>
<organism evidence="2 3">
    <name type="scientific">Cylicostephanus goldi</name>
    <name type="common">Nematode worm</name>
    <dbReference type="NCBI Taxonomy" id="71465"/>
    <lineage>
        <taxon>Eukaryota</taxon>
        <taxon>Metazoa</taxon>
        <taxon>Ecdysozoa</taxon>
        <taxon>Nematoda</taxon>
        <taxon>Chromadorea</taxon>
        <taxon>Rhabditida</taxon>
        <taxon>Rhabditina</taxon>
        <taxon>Rhabditomorpha</taxon>
        <taxon>Strongyloidea</taxon>
        <taxon>Strongylidae</taxon>
        <taxon>Cylicostephanus</taxon>
    </lineage>
</organism>
<dbReference type="PANTHER" id="PTHR35450">
    <property type="entry name" value="REVERSE TRANSCRIPTASE DOMAIN-CONTAINING PROTEIN"/>
    <property type="match status" value="1"/>
</dbReference>
<dbReference type="Proteomes" id="UP000271889">
    <property type="component" value="Unassembled WGS sequence"/>
</dbReference>
<keyword evidence="3" id="KW-1185">Reference proteome</keyword>
<proteinExistence type="predicted"/>
<dbReference type="InterPro" id="IPR000477">
    <property type="entry name" value="RT_dom"/>
</dbReference>
<feature type="domain" description="Reverse transcriptase" evidence="1">
    <location>
        <begin position="1"/>
        <end position="215"/>
    </location>
</feature>
<evidence type="ECO:0000313" key="2">
    <source>
        <dbReference type="EMBL" id="VDK49356.1"/>
    </source>
</evidence>
<dbReference type="EMBL" id="UYRV01002846">
    <property type="protein sequence ID" value="VDK49356.1"/>
    <property type="molecule type" value="Genomic_DNA"/>
</dbReference>